<keyword evidence="1" id="KW-0805">Transcription regulation</keyword>
<sequence>MKLQFNKREPVYIQVKRHLKEQIATGKLKPGEEIPSRRELASQLEINPNTAQRAYKEMEEEGLIYTEKNLPSCVTSDSKKIEGIREDLINNAIEQFLHAIEPIHLSKEEIIERIKNQYDVTRGRD</sequence>
<proteinExistence type="predicted"/>
<evidence type="ECO:0000259" key="4">
    <source>
        <dbReference type="PROSITE" id="PS50949"/>
    </source>
</evidence>
<gene>
    <name evidence="5" type="ordered locus">OB0513</name>
</gene>
<evidence type="ECO:0000256" key="2">
    <source>
        <dbReference type="ARBA" id="ARBA00023125"/>
    </source>
</evidence>
<dbReference type="Pfam" id="PF00392">
    <property type="entry name" value="GntR"/>
    <property type="match status" value="1"/>
</dbReference>
<dbReference type="InterPro" id="IPR036390">
    <property type="entry name" value="WH_DNA-bd_sf"/>
</dbReference>
<evidence type="ECO:0000256" key="1">
    <source>
        <dbReference type="ARBA" id="ARBA00023015"/>
    </source>
</evidence>
<dbReference type="PROSITE" id="PS50949">
    <property type="entry name" value="HTH_GNTR"/>
    <property type="match status" value="1"/>
</dbReference>
<name>Q8ESV3_OCEIH</name>
<dbReference type="eggNOG" id="COG1725">
    <property type="taxonomic scope" value="Bacteria"/>
</dbReference>
<dbReference type="InterPro" id="IPR000524">
    <property type="entry name" value="Tscrpt_reg_HTH_GntR"/>
</dbReference>
<reference evidence="5 6" key="1">
    <citation type="journal article" date="2001" name="FEMS Microbiol. Lett.">
        <title>Oceanobacillus iheyensis gen. nov., sp. nov., a deep-sea extremely halotolerant and alkaliphilic species isolated from a depth of 1050 m on the Iheya Ridge.</title>
        <authorList>
            <person name="Lu J."/>
            <person name="Nogi Y."/>
            <person name="Takami H."/>
        </authorList>
    </citation>
    <scope>NUCLEOTIDE SEQUENCE [LARGE SCALE GENOMIC DNA]</scope>
    <source>
        <strain evidence="6">DSM 14371 / CIP 107618 / JCM 11309 / KCTC 3954 / HTE831</strain>
    </source>
</reference>
<accession>Q8ESV3</accession>
<dbReference type="RefSeq" id="WP_011064917.1">
    <property type="nucleotide sequence ID" value="NC_004193.1"/>
</dbReference>
<keyword evidence="3" id="KW-0804">Transcription</keyword>
<organism evidence="5 6">
    <name type="scientific">Oceanobacillus iheyensis (strain DSM 14371 / CIP 107618 / JCM 11309 / KCTC 3954 / HTE831)</name>
    <dbReference type="NCBI Taxonomy" id="221109"/>
    <lineage>
        <taxon>Bacteria</taxon>
        <taxon>Bacillati</taxon>
        <taxon>Bacillota</taxon>
        <taxon>Bacilli</taxon>
        <taxon>Bacillales</taxon>
        <taxon>Bacillaceae</taxon>
        <taxon>Oceanobacillus</taxon>
    </lineage>
</organism>
<evidence type="ECO:0000313" key="6">
    <source>
        <dbReference type="Proteomes" id="UP000000822"/>
    </source>
</evidence>
<dbReference type="HOGENOM" id="CLU_017584_10_0_9"/>
<dbReference type="OrthoDB" id="362473at2"/>
<dbReference type="Gene3D" id="1.10.10.10">
    <property type="entry name" value="Winged helix-like DNA-binding domain superfamily/Winged helix DNA-binding domain"/>
    <property type="match status" value="1"/>
</dbReference>
<dbReference type="AlphaFoldDB" id="Q8ESV3"/>
<feature type="domain" description="HTH gntR-type" evidence="4">
    <location>
        <begin position="9"/>
        <end position="77"/>
    </location>
</feature>
<dbReference type="SUPFAM" id="SSF46785">
    <property type="entry name" value="Winged helix' DNA-binding domain"/>
    <property type="match status" value="1"/>
</dbReference>
<keyword evidence="2" id="KW-0238">DNA-binding</keyword>
<dbReference type="KEGG" id="oih:OB0513"/>
<dbReference type="SMART" id="SM00345">
    <property type="entry name" value="HTH_GNTR"/>
    <property type="match status" value="1"/>
</dbReference>
<dbReference type="CDD" id="cd07377">
    <property type="entry name" value="WHTH_GntR"/>
    <property type="match status" value="1"/>
</dbReference>
<dbReference type="EMBL" id="BA000028">
    <property type="protein sequence ID" value="BAC12469.1"/>
    <property type="molecule type" value="Genomic_DNA"/>
</dbReference>
<dbReference type="PANTHER" id="PTHR38445:SF6">
    <property type="entry name" value="GNTR-FAMILY TRANSCRIPTIONAL REGULATOR"/>
    <property type="match status" value="1"/>
</dbReference>
<protein>
    <submittedName>
        <fullName evidence="5">Transcriptional regulator (GntR family)</fullName>
    </submittedName>
</protein>
<dbReference type="Proteomes" id="UP000000822">
    <property type="component" value="Chromosome"/>
</dbReference>
<dbReference type="PRINTS" id="PR00035">
    <property type="entry name" value="HTHGNTR"/>
</dbReference>
<keyword evidence="6" id="KW-1185">Reference proteome</keyword>
<dbReference type="STRING" id="221109.gene:10732717"/>
<dbReference type="GO" id="GO:0003700">
    <property type="term" value="F:DNA-binding transcription factor activity"/>
    <property type="evidence" value="ECO:0007669"/>
    <property type="project" value="InterPro"/>
</dbReference>
<reference evidence="5 6" key="2">
    <citation type="journal article" date="2002" name="Nucleic Acids Res.">
        <title>Genome sequence of Oceanobacillus iheyensis isolated from the Iheya Ridge and its unexpected adaptive capabilities to extreme environments.</title>
        <authorList>
            <person name="Takami H."/>
            <person name="Takaki Y."/>
            <person name="Uchiyama I."/>
        </authorList>
    </citation>
    <scope>NUCLEOTIDE SEQUENCE [LARGE SCALE GENOMIC DNA]</scope>
    <source>
        <strain evidence="6">DSM 14371 / CIP 107618 / JCM 11309 / KCTC 3954 / HTE831</strain>
    </source>
</reference>
<evidence type="ECO:0000313" key="5">
    <source>
        <dbReference type="EMBL" id="BAC12469.1"/>
    </source>
</evidence>
<dbReference type="PANTHER" id="PTHR38445">
    <property type="entry name" value="HTH-TYPE TRANSCRIPTIONAL REPRESSOR YTRA"/>
    <property type="match status" value="1"/>
</dbReference>
<dbReference type="PhylomeDB" id="Q8ESV3"/>
<dbReference type="GO" id="GO:0003677">
    <property type="term" value="F:DNA binding"/>
    <property type="evidence" value="ECO:0007669"/>
    <property type="project" value="UniProtKB-KW"/>
</dbReference>
<dbReference type="InterPro" id="IPR036388">
    <property type="entry name" value="WH-like_DNA-bd_sf"/>
</dbReference>
<evidence type="ECO:0000256" key="3">
    <source>
        <dbReference type="ARBA" id="ARBA00023163"/>
    </source>
</evidence>